<feature type="compositionally biased region" description="Polar residues" evidence="1">
    <location>
        <begin position="388"/>
        <end position="406"/>
    </location>
</feature>
<organism evidence="3 4">
    <name type="scientific">Batrachochytrium salamandrivorans</name>
    <dbReference type="NCBI Taxonomy" id="1357716"/>
    <lineage>
        <taxon>Eukaryota</taxon>
        <taxon>Fungi</taxon>
        <taxon>Fungi incertae sedis</taxon>
        <taxon>Chytridiomycota</taxon>
        <taxon>Chytridiomycota incertae sedis</taxon>
        <taxon>Chytridiomycetes</taxon>
        <taxon>Rhizophydiales</taxon>
        <taxon>Rhizophydiales incertae sedis</taxon>
        <taxon>Batrachochytrium</taxon>
    </lineage>
</organism>
<feature type="compositionally biased region" description="Low complexity" evidence="1">
    <location>
        <begin position="420"/>
        <end position="431"/>
    </location>
</feature>
<dbReference type="Pfam" id="PF00027">
    <property type="entry name" value="cNMP_binding"/>
    <property type="match status" value="1"/>
</dbReference>
<reference evidence="3 4" key="1">
    <citation type="submission" date="2021-02" db="EMBL/GenBank/DDBJ databases">
        <title>Variation within the Batrachochytrium salamandrivorans European outbreak.</title>
        <authorList>
            <person name="Kelly M."/>
            <person name="Pasmans F."/>
            <person name="Shea T.P."/>
            <person name="Munoz J.F."/>
            <person name="Carranza S."/>
            <person name="Cuomo C.A."/>
            <person name="Martel A."/>
        </authorList>
    </citation>
    <scope>NUCLEOTIDE SEQUENCE [LARGE SCALE GENOMIC DNA]</scope>
    <source>
        <strain evidence="3 4">AMFP18/2</strain>
    </source>
</reference>
<feature type="region of interest" description="Disordered" evidence="1">
    <location>
        <begin position="384"/>
        <end position="449"/>
    </location>
</feature>
<dbReference type="PANTHER" id="PTHR23011">
    <property type="entry name" value="CYCLIC NUCLEOTIDE-BINDING DOMAIN CONTAINING PROTEIN"/>
    <property type="match status" value="1"/>
</dbReference>
<comment type="caution">
    <text evidence="3">The sequence shown here is derived from an EMBL/GenBank/DDBJ whole genome shotgun (WGS) entry which is preliminary data.</text>
</comment>
<feature type="domain" description="Cyclic nucleotide-binding" evidence="2">
    <location>
        <begin position="645"/>
        <end position="729"/>
    </location>
</feature>
<feature type="region of interest" description="Disordered" evidence="1">
    <location>
        <begin position="74"/>
        <end position="109"/>
    </location>
</feature>
<proteinExistence type="predicted"/>
<evidence type="ECO:0000313" key="4">
    <source>
        <dbReference type="Proteomes" id="UP001648503"/>
    </source>
</evidence>
<feature type="region of interest" description="Disordered" evidence="1">
    <location>
        <begin position="203"/>
        <end position="266"/>
    </location>
</feature>
<feature type="region of interest" description="Disordered" evidence="1">
    <location>
        <begin position="1"/>
        <end position="50"/>
    </location>
</feature>
<dbReference type="SUPFAM" id="SSF51206">
    <property type="entry name" value="cAMP-binding domain-like"/>
    <property type="match status" value="2"/>
</dbReference>
<gene>
    <name evidence="3" type="ORF">BASA50_008117</name>
</gene>
<feature type="region of interest" description="Disordered" evidence="1">
    <location>
        <begin position="283"/>
        <end position="364"/>
    </location>
</feature>
<dbReference type="Gene3D" id="2.60.120.10">
    <property type="entry name" value="Jelly Rolls"/>
    <property type="match status" value="1"/>
</dbReference>
<dbReference type="EMBL" id="JAFCIX010000379">
    <property type="protein sequence ID" value="KAH6592502.1"/>
    <property type="molecule type" value="Genomic_DNA"/>
</dbReference>
<dbReference type="CDD" id="cd00038">
    <property type="entry name" value="CAP_ED"/>
    <property type="match status" value="1"/>
</dbReference>
<accession>A0ABQ8F5U9</accession>
<dbReference type="SMART" id="SM00100">
    <property type="entry name" value="cNMP"/>
    <property type="match status" value="1"/>
</dbReference>
<dbReference type="InterPro" id="IPR000595">
    <property type="entry name" value="cNMP-bd_dom"/>
</dbReference>
<dbReference type="PANTHER" id="PTHR23011:SF28">
    <property type="entry name" value="CYCLIC NUCLEOTIDE-BINDING DOMAIN CONTAINING PROTEIN"/>
    <property type="match status" value="1"/>
</dbReference>
<dbReference type="Proteomes" id="UP001648503">
    <property type="component" value="Unassembled WGS sequence"/>
</dbReference>
<evidence type="ECO:0000259" key="2">
    <source>
        <dbReference type="PROSITE" id="PS50042"/>
    </source>
</evidence>
<evidence type="ECO:0000313" key="3">
    <source>
        <dbReference type="EMBL" id="KAH6592502.1"/>
    </source>
</evidence>
<name>A0ABQ8F5U9_9FUNG</name>
<evidence type="ECO:0000256" key="1">
    <source>
        <dbReference type="SAM" id="MobiDB-lite"/>
    </source>
</evidence>
<protein>
    <recommendedName>
        <fullName evidence="2">Cyclic nucleotide-binding domain-containing protein</fullName>
    </recommendedName>
</protein>
<dbReference type="InterPro" id="IPR014710">
    <property type="entry name" value="RmlC-like_jellyroll"/>
</dbReference>
<keyword evidence="4" id="KW-1185">Reference proteome</keyword>
<feature type="compositionally biased region" description="Polar residues" evidence="1">
    <location>
        <begin position="31"/>
        <end position="50"/>
    </location>
</feature>
<dbReference type="InterPro" id="IPR018490">
    <property type="entry name" value="cNMP-bd_dom_sf"/>
</dbReference>
<dbReference type="PROSITE" id="PS50042">
    <property type="entry name" value="CNMP_BINDING_3"/>
    <property type="match status" value="1"/>
</dbReference>
<feature type="compositionally biased region" description="Polar residues" evidence="1">
    <location>
        <begin position="294"/>
        <end position="341"/>
    </location>
</feature>
<sequence length="975" mass="109038">MEDMVRSTLQSPRILFGANRMGSHVQKETESPTSTYPPHTRMSDGSSQIDSLTLTPCSAWNRIEAATHLQDIQTISTNTSPRTAKAPSCNQERQRNPRGSSCEYPSSKPGAEELTAYLESASISSPNSRKKTFPLSMPTFAVGLDIDKNRPMGKIQNKWPAEQSPEKQVMQGLCQPHMTHHSPTGLPEGRHIAARSDCEKIQLSEEPEPLNSHLKSDRPGPTRKIHRPHIGRERSKTIDATSASAPVQEPSPINSKGAASESVPDRLDLRNNSSRIIAALPLTGGTPIGRQHRLSTSLFPQSSENTRSSSVTPMTRTTCSVADSQRESTGITSLPEESTSFGFEPPHPIHEDGTTNDGSNTWIRHRRIPNKPANAFAKLNLPLHIPQSPGSPSTPVYTALSTSSDTAAHPPPSRQSGTRLPLTLLQTKQQPSSPAYGATTPTALKPSHRYSERPLSIQAQIDYKKPKEAIESVPQSPLNSDYDDQDLVLNYRARNRKDVMEVLDRPTRVVSNSIAAKLNSKNLAYRIKESLAQAAETPAQIIAHTKAKCSEMGRAWVVRKWRLARAATLMGMRMTGTFKEIARVIQEVQRIPCANENSLLYMLQTYQGHADQHLSTKIKLACSSMDRSLETVEQLSKLLAIRFPLFAQFSTNSRLQYCRIMQFEQFPVGSLIIKEGHISSSYYILVSGQVELFIVRDGFRHRLNILNPGDNFGCLHIRGDINNTCASTLMDSEFIRIDKNESSETSMISNWQHIVVELARVPHFLQEDSFLKRAMGVVTVVSYEPNETIFLEGTDHNMIYWVISGECNCNKIVPFIQHKIKSSSANFKIQLLPCDPNIKSLSPQQIQDGDEIVNNTLKTHVLTSGKHFPDLPYSEEYEWDTEVMFDRHHYIKKLEARSLNKVISIVSNSVVAATQVMVAAMTCLDYARLSTSKMLLEILTQRTMPTITIPELQQAYIDKRKWDAYKKNFMKSLRK</sequence>